<dbReference type="AlphaFoldDB" id="A0A521EPC9"/>
<keyword evidence="1" id="KW-0812">Transmembrane</keyword>
<evidence type="ECO:0000313" key="2">
    <source>
        <dbReference type="EMBL" id="SMO85768.1"/>
    </source>
</evidence>
<organism evidence="2 3">
    <name type="scientific">Saccharicrinis carchari</name>
    <dbReference type="NCBI Taxonomy" id="1168039"/>
    <lineage>
        <taxon>Bacteria</taxon>
        <taxon>Pseudomonadati</taxon>
        <taxon>Bacteroidota</taxon>
        <taxon>Bacteroidia</taxon>
        <taxon>Marinilabiliales</taxon>
        <taxon>Marinilabiliaceae</taxon>
        <taxon>Saccharicrinis</taxon>
    </lineage>
</organism>
<proteinExistence type="predicted"/>
<dbReference type="RefSeq" id="WP_142534370.1">
    <property type="nucleotide sequence ID" value="NZ_FXTB01000010.1"/>
</dbReference>
<protein>
    <submittedName>
        <fullName evidence="2">Uncharacterized protein</fullName>
    </submittedName>
</protein>
<reference evidence="2 3" key="1">
    <citation type="submission" date="2017-05" db="EMBL/GenBank/DDBJ databases">
        <authorList>
            <person name="Varghese N."/>
            <person name="Submissions S."/>
        </authorList>
    </citation>
    <scope>NUCLEOTIDE SEQUENCE [LARGE SCALE GENOMIC DNA]</scope>
    <source>
        <strain evidence="2 3">DSM 27040</strain>
    </source>
</reference>
<evidence type="ECO:0000256" key="1">
    <source>
        <dbReference type="SAM" id="Phobius"/>
    </source>
</evidence>
<keyword evidence="1" id="KW-0472">Membrane</keyword>
<evidence type="ECO:0000313" key="3">
    <source>
        <dbReference type="Proteomes" id="UP000319040"/>
    </source>
</evidence>
<keyword evidence="1" id="KW-1133">Transmembrane helix</keyword>
<gene>
    <name evidence="2" type="ORF">SAMN06265379_11046</name>
</gene>
<feature type="transmembrane region" description="Helical" evidence="1">
    <location>
        <begin position="104"/>
        <end position="124"/>
    </location>
</feature>
<accession>A0A521EPC9</accession>
<dbReference type="EMBL" id="FXTB01000010">
    <property type="protein sequence ID" value="SMO85768.1"/>
    <property type="molecule type" value="Genomic_DNA"/>
</dbReference>
<sequence length="142" mass="16403">MKNIKLGFRMRRTFRIHGLQYVFRACVIAVMLVVPFQMSGNLKARQPANLFHLNNYGLWQESNYPAFPELVSLKKLSGITVGTITQHEGEEKQDESDEQKAFPIFWVVVIVLLVIFISIILAVIRKNAELQRCKKQNKNTKL</sequence>
<keyword evidence="3" id="KW-1185">Reference proteome</keyword>
<name>A0A521EPC9_SACCC</name>
<dbReference type="Proteomes" id="UP000319040">
    <property type="component" value="Unassembled WGS sequence"/>
</dbReference>
<feature type="transmembrane region" description="Helical" evidence="1">
    <location>
        <begin position="21"/>
        <end position="38"/>
    </location>
</feature>